<dbReference type="Gene3D" id="3.40.50.970">
    <property type="match status" value="1"/>
</dbReference>
<keyword evidence="3" id="KW-1185">Reference proteome</keyword>
<gene>
    <name evidence="2" type="ORF">OXX778_LOCUS10472</name>
</gene>
<dbReference type="SUPFAM" id="SSF52518">
    <property type="entry name" value="Thiamin diphosphate-binding fold (THDP-binding)"/>
    <property type="match status" value="1"/>
</dbReference>
<comment type="cofactor">
    <cofactor evidence="1">
        <name>thiamine diphosphate</name>
        <dbReference type="ChEBI" id="CHEBI:58937"/>
    </cofactor>
</comment>
<evidence type="ECO:0000313" key="2">
    <source>
        <dbReference type="EMBL" id="CAF0882241.1"/>
    </source>
</evidence>
<name>A0A813YCR8_9BILA</name>
<dbReference type="InterPro" id="IPR029061">
    <property type="entry name" value="THDP-binding"/>
</dbReference>
<dbReference type="InterPro" id="IPR050771">
    <property type="entry name" value="Alpha-ketoacid_DH_E1_comp"/>
</dbReference>
<keyword evidence="1" id="KW-0786">Thiamine pyrophosphate</keyword>
<sequence>MVPNQPVFIKMLYSKDVFIDPSHEPKFDNESLLKMYKNMHLLFTFDMIMYEAQRQGRISFYLQNHGETAAQIGSACKGKQMPVLSKKA</sequence>
<dbReference type="AlphaFoldDB" id="A0A813YCR8"/>
<dbReference type="GO" id="GO:0003863">
    <property type="term" value="F:branched-chain 2-oxo acid dehydrogenase activity"/>
    <property type="evidence" value="ECO:0007669"/>
    <property type="project" value="UniProtKB-EC"/>
</dbReference>
<organism evidence="2 3">
    <name type="scientific">Brachionus calyciflorus</name>
    <dbReference type="NCBI Taxonomy" id="104777"/>
    <lineage>
        <taxon>Eukaryota</taxon>
        <taxon>Metazoa</taxon>
        <taxon>Spiralia</taxon>
        <taxon>Gnathifera</taxon>
        <taxon>Rotifera</taxon>
        <taxon>Eurotatoria</taxon>
        <taxon>Monogononta</taxon>
        <taxon>Pseudotrocha</taxon>
        <taxon>Ploima</taxon>
        <taxon>Brachionidae</taxon>
        <taxon>Brachionus</taxon>
    </lineage>
</organism>
<dbReference type="OrthoDB" id="3845at2759"/>
<dbReference type="PANTHER" id="PTHR43380">
    <property type="entry name" value="2-OXOISOVALERATE DEHYDROGENASE SUBUNIT ALPHA, MITOCHONDRIAL"/>
    <property type="match status" value="1"/>
</dbReference>
<reference evidence="2" key="1">
    <citation type="submission" date="2021-02" db="EMBL/GenBank/DDBJ databases">
        <authorList>
            <person name="Nowell W R."/>
        </authorList>
    </citation>
    <scope>NUCLEOTIDE SEQUENCE</scope>
    <source>
        <strain evidence="2">Ploen Becks lab</strain>
    </source>
</reference>
<comment type="caution">
    <text evidence="2">The sequence shown here is derived from an EMBL/GenBank/DDBJ whole genome shotgun (WGS) entry which is preliminary data.</text>
</comment>
<dbReference type="PANTHER" id="PTHR43380:SF1">
    <property type="entry name" value="2-OXOISOVALERATE DEHYDROGENASE SUBUNIT ALPHA, MITOCHONDRIAL"/>
    <property type="match status" value="1"/>
</dbReference>
<evidence type="ECO:0000256" key="1">
    <source>
        <dbReference type="RuleBase" id="RU365014"/>
    </source>
</evidence>
<dbReference type="Proteomes" id="UP000663879">
    <property type="component" value="Unassembled WGS sequence"/>
</dbReference>
<accession>A0A813YCR8</accession>
<dbReference type="GO" id="GO:0009083">
    <property type="term" value="P:branched-chain amino acid catabolic process"/>
    <property type="evidence" value="ECO:0007669"/>
    <property type="project" value="TreeGrafter"/>
</dbReference>
<protein>
    <recommendedName>
        <fullName evidence="1">2-oxoisovalerate dehydrogenase subunit alpha</fullName>
        <ecNumber evidence="1">1.2.4.4</ecNumber>
    </recommendedName>
    <alternativeName>
        <fullName evidence="1">Branched-chain alpha-keto acid dehydrogenase E1 component alpha chain</fullName>
    </alternativeName>
</protein>
<keyword evidence="1" id="KW-0560">Oxidoreductase</keyword>
<comment type="similarity">
    <text evidence="1">Belongs to the BCKDHA family.</text>
</comment>
<evidence type="ECO:0000313" key="3">
    <source>
        <dbReference type="Proteomes" id="UP000663879"/>
    </source>
</evidence>
<dbReference type="EC" id="1.2.4.4" evidence="1"/>
<comment type="catalytic activity">
    <reaction evidence="1">
        <text>N(6)-[(R)-lipoyl]-L-lysyl-[protein] + 3-methyl-2-oxobutanoate + H(+) = N(6)-[(R)-S(8)-2-methylpropanoyldihydrolipoyl]-L-lysyl-[protein] + CO2</text>
        <dbReference type="Rhea" id="RHEA:13457"/>
        <dbReference type="Rhea" id="RHEA-COMP:10474"/>
        <dbReference type="Rhea" id="RHEA-COMP:10497"/>
        <dbReference type="ChEBI" id="CHEBI:11851"/>
        <dbReference type="ChEBI" id="CHEBI:15378"/>
        <dbReference type="ChEBI" id="CHEBI:16526"/>
        <dbReference type="ChEBI" id="CHEBI:83099"/>
        <dbReference type="ChEBI" id="CHEBI:83142"/>
        <dbReference type="EC" id="1.2.4.4"/>
    </reaction>
</comment>
<proteinExistence type="inferred from homology"/>
<comment type="function">
    <text evidence="1">The branched-chain alpha-keto dehydrogenase complex catalyzes the overall conversion of alpha-keto acids to acyl-CoA and CO(2). It contains multiple copies of three enzymatic components: branched-chain alpha-keto acid decarboxylase (E1), lipoamide acyltransferase (E2) and lipoamide dehydrogenase (E3).</text>
</comment>
<dbReference type="EMBL" id="CAJNOC010001664">
    <property type="protein sequence ID" value="CAF0882241.1"/>
    <property type="molecule type" value="Genomic_DNA"/>
</dbReference>